<dbReference type="SUPFAM" id="SSF55874">
    <property type="entry name" value="ATPase domain of HSP90 chaperone/DNA topoisomerase II/histidine kinase"/>
    <property type="match status" value="1"/>
</dbReference>
<dbReference type="Proteomes" id="UP000475582">
    <property type="component" value="Unassembled WGS sequence"/>
</dbReference>
<dbReference type="InterPro" id="IPR011712">
    <property type="entry name" value="Sig_transdc_His_kin_sub3_dim/P"/>
</dbReference>
<dbReference type="SMART" id="SM00387">
    <property type="entry name" value="HATPase_c"/>
    <property type="match status" value="1"/>
</dbReference>
<dbReference type="InterPro" id="IPR015943">
    <property type="entry name" value="WD40/YVTN_repeat-like_dom_sf"/>
</dbReference>
<dbReference type="Pfam" id="PF02518">
    <property type="entry name" value="HATPase_c"/>
    <property type="match status" value="1"/>
</dbReference>
<keyword evidence="4" id="KW-1133">Transmembrane helix</keyword>
<reference evidence="7 8" key="1">
    <citation type="submission" date="2019-11" db="EMBL/GenBank/DDBJ databases">
        <title>Type strains purchased from KCTC, JCM and DSMZ.</title>
        <authorList>
            <person name="Lu H."/>
        </authorList>
    </citation>
    <scope>NUCLEOTIDE SEQUENCE [LARGE SCALE GENOMIC DNA]</scope>
    <source>
        <strain evidence="7 8">KCTC 22382</strain>
    </source>
</reference>
<keyword evidence="3" id="KW-0902">Two-component regulatory system</keyword>
<keyword evidence="4" id="KW-0472">Membrane</keyword>
<feature type="signal peptide" evidence="5">
    <location>
        <begin position="1"/>
        <end position="18"/>
    </location>
</feature>
<comment type="caution">
    <text evidence="7">The sequence shown here is derived from an EMBL/GenBank/DDBJ whole genome shotgun (WGS) entry which is preliminary data.</text>
</comment>
<dbReference type="Pfam" id="PF07730">
    <property type="entry name" value="HisKA_3"/>
    <property type="match status" value="1"/>
</dbReference>
<dbReference type="InterPro" id="IPR050482">
    <property type="entry name" value="Sensor_HK_TwoCompSys"/>
</dbReference>
<dbReference type="Gene3D" id="2.60.40.10">
    <property type="entry name" value="Immunoglobulins"/>
    <property type="match status" value="1"/>
</dbReference>
<dbReference type="Gene3D" id="1.20.5.1930">
    <property type="match status" value="1"/>
</dbReference>
<dbReference type="InterPro" id="IPR036890">
    <property type="entry name" value="HATPase_C_sf"/>
</dbReference>
<dbReference type="InterPro" id="IPR003594">
    <property type="entry name" value="HATPase_dom"/>
</dbReference>
<dbReference type="RefSeq" id="WP_155461849.1">
    <property type="nucleotide sequence ID" value="NZ_WNKY01000001.1"/>
</dbReference>
<gene>
    <name evidence="7" type="ORF">GM676_02850</name>
</gene>
<sequence>MLSRFLLLLTLLPSFAQALNPHTALPDYHHTIWTNRDGAPSGIISMAQAKDGRLWMVTPFGLYHFDGVRFEQYKMPLNDRGLILQFSMVRAHPNGDLYLAYAGVGGIAVLHPDGKLEELVPLGKLPPVTQLAFDGNGDIWASSTLGLFRIRKGQIKRYVPENNMAVVSGDVRIDRYNRLWSAGENTVHLYDRATDSFKLVRKLSKPGELIESPDGRIWTADYDQVEALPAPDDPSIAMQAPNIINTPGYGSNWIARFDRDGNLWQLKCPGDLCVTPAHAVEKTNLIKAPPAPENQRIAPGVAALAGNTIIEDREHNIWVATMEGLDRYRDTRMQRYRLSTSRATHMMTVDENGQLWVSNPHTNTIWKMRAGAEPERDPTPAWVTAKSREGGLLLPWTRDIEHRYRGKVEKIPMPEFPGPDGKPQNLMVLGLTDDGKRLWLVTIQTGLVIKTGNGPWVPRARMNLPDKIVLGTPGVKPGQTWLLCAGGQVVLIDENDKLTTYSLPSLGVGRGMFAGEDIVASGEQGVAVLIGDRFRMLQVDDAEVLQNVSGMAVTPDGDRWFNGGKGLVHVTRDAWNNALMRPDLPLRYELFGVEDGYVGKAMLEHRHPTAKLDKDGQLWLNSTGGLLRFDTRNIARNPVAPVVNLHSVHAGSAAYPIRQAALTLPSGAQNFNINYSAASLRQPQNVRFQYRLDGADGDWQDAGPRRTAYYTNVSPGAYRFQVRAANEDGVWSVQPASVDVEIPPGFTQTLWFKAACILAAVAALYALYLYRLRVVTARLEERMEVRLAERERIARTLHDTFLQTVQGVVLRLDAAVDALPDDSAARKALAPVLHSARDSISEGRAQVHELRSAGADEMECQLRDVAALLAASYPGVRFTLGVTGARQALRAEAAEEISEIGREAVRNAYQHAQATQIEVQLSYGAGEFTLLVRDNGIGMPPAPAAPGHWGLLGMRERAARIGASLLIDGTPDAGTTVTITLLARTAYAGHRLPWWRRRPG</sequence>
<evidence type="ECO:0000313" key="7">
    <source>
        <dbReference type="EMBL" id="MTV36522.1"/>
    </source>
</evidence>
<evidence type="ECO:0000256" key="5">
    <source>
        <dbReference type="SAM" id="SignalP"/>
    </source>
</evidence>
<protein>
    <recommendedName>
        <fullName evidence="6">Histidine kinase/HSP90-like ATPase domain-containing protein</fullName>
    </recommendedName>
</protein>
<keyword evidence="4" id="KW-0812">Transmembrane</keyword>
<keyword evidence="5" id="KW-0732">Signal</keyword>
<evidence type="ECO:0000256" key="1">
    <source>
        <dbReference type="ARBA" id="ARBA00022679"/>
    </source>
</evidence>
<dbReference type="Pfam" id="PF07495">
    <property type="entry name" value="Y_Y_Y"/>
    <property type="match status" value="1"/>
</dbReference>
<accession>A0A6L6PBS2</accession>
<keyword evidence="1" id="KW-0808">Transferase</keyword>
<dbReference type="OrthoDB" id="5384984at2"/>
<dbReference type="EMBL" id="WNKY01000001">
    <property type="protein sequence ID" value="MTV36522.1"/>
    <property type="molecule type" value="Genomic_DNA"/>
</dbReference>
<keyword evidence="2" id="KW-0418">Kinase</keyword>
<feature type="chain" id="PRO_5026663909" description="Histidine kinase/HSP90-like ATPase domain-containing protein" evidence="5">
    <location>
        <begin position="19"/>
        <end position="1000"/>
    </location>
</feature>
<evidence type="ECO:0000259" key="6">
    <source>
        <dbReference type="SMART" id="SM00387"/>
    </source>
</evidence>
<dbReference type="AlphaFoldDB" id="A0A6L6PBS2"/>
<dbReference type="Gene3D" id="2.130.10.10">
    <property type="entry name" value="YVTN repeat-like/Quinoprotein amine dehydrogenase"/>
    <property type="match status" value="2"/>
</dbReference>
<dbReference type="GO" id="GO:0046983">
    <property type="term" value="F:protein dimerization activity"/>
    <property type="evidence" value="ECO:0007669"/>
    <property type="project" value="InterPro"/>
</dbReference>
<name>A0A6L6PBS2_9BURK</name>
<dbReference type="GO" id="GO:0000155">
    <property type="term" value="F:phosphorelay sensor kinase activity"/>
    <property type="evidence" value="ECO:0007669"/>
    <property type="project" value="InterPro"/>
</dbReference>
<feature type="transmembrane region" description="Helical" evidence="4">
    <location>
        <begin position="750"/>
        <end position="770"/>
    </location>
</feature>
<dbReference type="PANTHER" id="PTHR24421">
    <property type="entry name" value="NITRATE/NITRITE SENSOR PROTEIN NARX-RELATED"/>
    <property type="match status" value="1"/>
</dbReference>
<dbReference type="InterPro" id="IPR011123">
    <property type="entry name" value="Y_Y_Y"/>
</dbReference>
<evidence type="ECO:0000256" key="2">
    <source>
        <dbReference type="ARBA" id="ARBA00022777"/>
    </source>
</evidence>
<dbReference type="GO" id="GO:0016020">
    <property type="term" value="C:membrane"/>
    <property type="evidence" value="ECO:0007669"/>
    <property type="project" value="InterPro"/>
</dbReference>
<evidence type="ECO:0000256" key="4">
    <source>
        <dbReference type="SAM" id="Phobius"/>
    </source>
</evidence>
<dbReference type="Gene3D" id="3.30.565.10">
    <property type="entry name" value="Histidine kinase-like ATPase, C-terminal domain"/>
    <property type="match status" value="1"/>
</dbReference>
<dbReference type="InterPro" id="IPR013783">
    <property type="entry name" value="Ig-like_fold"/>
</dbReference>
<proteinExistence type="predicted"/>
<evidence type="ECO:0000256" key="3">
    <source>
        <dbReference type="ARBA" id="ARBA00023012"/>
    </source>
</evidence>
<dbReference type="SUPFAM" id="SSF101898">
    <property type="entry name" value="NHL repeat"/>
    <property type="match status" value="1"/>
</dbReference>
<keyword evidence="8" id="KW-1185">Reference proteome</keyword>
<feature type="domain" description="Histidine kinase/HSP90-like ATPase" evidence="6">
    <location>
        <begin position="892"/>
        <end position="985"/>
    </location>
</feature>
<evidence type="ECO:0000313" key="8">
    <source>
        <dbReference type="Proteomes" id="UP000475582"/>
    </source>
</evidence>
<dbReference type="PANTHER" id="PTHR24421:SF62">
    <property type="entry name" value="SENSORY TRANSDUCTION HISTIDINE KINASE"/>
    <property type="match status" value="1"/>
</dbReference>
<organism evidence="7 8">
    <name type="scientific">Duganella radicis</name>
    <dbReference type="NCBI Taxonomy" id="551988"/>
    <lineage>
        <taxon>Bacteria</taxon>
        <taxon>Pseudomonadati</taxon>
        <taxon>Pseudomonadota</taxon>
        <taxon>Betaproteobacteria</taxon>
        <taxon>Burkholderiales</taxon>
        <taxon>Oxalobacteraceae</taxon>
        <taxon>Telluria group</taxon>
        <taxon>Duganella</taxon>
    </lineage>
</organism>
<dbReference type="CDD" id="cd16917">
    <property type="entry name" value="HATPase_UhpB-NarQ-NarX-like"/>
    <property type="match status" value="1"/>
</dbReference>